<dbReference type="InterPro" id="IPR003439">
    <property type="entry name" value="ABC_transporter-like_ATP-bd"/>
</dbReference>
<dbReference type="SUPFAM" id="SSF52540">
    <property type="entry name" value="P-loop containing nucleoside triphosphate hydrolases"/>
    <property type="match status" value="1"/>
</dbReference>
<gene>
    <name evidence="5" type="ORF">CUN48_01315</name>
</gene>
<keyword evidence="5" id="KW-0808">Transferase</keyword>
<dbReference type="Gene3D" id="3.40.50.300">
    <property type="entry name" value="P-loop containing nucleotide triphosphate hydrolases"/>
    <property type="match status" value="1"/>
</dbReference>
<feature type="domain" description="ABC transporter" evidence="4">
    <location>
        <begin position="23"/>
        <end position="254"/>
    </location>
</feature>
<dbReference type="CDD" id="cd03293">
    <property type="entry name" value="ABC_NrtD_SsuB_transporters"/>
    <property type="match status" value="1"/>
</dbReference>
<accession>A0A2M8QGE2</accession>
<evidence type="ECO:0000313" key="6">
    <source>
        <dbReference type="Proteomes" id="UP000230790"/>
    </source>
</evidence>
<evidence type="ECO:0000313" key="5">
    <source>
        <dbReference type="EMBL" id="PJF48822.1"/>
    </source>
</evidence>
<evidence type="ECO:0000256" key="3">
    <source>
        <dbReference type="ARBA" id="ARBA00022840"/>
    </source>
</evidence>
<dbReference type="SMART" id="SM00382">
    <property type="entry name" value="AAA"/>
    <property type="match status" value="1"/>
</dbReference>
<reference evidence="5 6" key="1">
    <citation type="submission" date="2017-11" db="EMBL/GenBank/DDBJ databases">
        <title>Evolution of Phototrophy in the Chloroflexi Phylum Driven by Horizontal Gene Transfer.</title>
        <authorList>
            <person name="Ward L.M."/>
            <person name="Hemp J."/>
            <person name="Shih P.M."/>
            <person name="Mcglynn S.E."/>
            <person name="Fischer W."/>
        </authorList>
    </citation>
    <scope>NUCLEOTIDE SEQUENCE [LARGE SCALE GENOMIC DNA]</scope>
    <source>
        <strain evidence="5">JP3_7</strain>
    </source>
</reference>
<dbReference type="EMBL" id="PGTN01000005">
    <property type="protein sequence ID" value="PJF48822.1"/>
    <property type="molecule type" value="Genomic_DNA"/>
</dbReference>
<evidence type="ECO:0000256" key="2">
    <source>
        <dbReference type="ARBA" id="ARBA00022741"/>
    </source>
</evidence>
<dbReference type="PANTHER" id="PTHR42788:SF13">
    <property type="entry name" value="ALIPHATIC SULFONATES IMPORT ATP-BINDING PROTEIN SSUB"/>
    <property type="match status" value="1"/>
</dbReference>
<dbReference type="Proteomes" id="UP000230790">
    <property type="component" value="Unassembled WGS sequence"/>
</dbReference>
<name>A0A2M8QGE2_9CHLR</name>
<dbReference type="GO" id="GO:0016887">
    <property type="term" value="F:ATP hydrolysis activity"/>
    <property type="evidence" value="ECO:0007669"/>
    <property type="project" value="InterPro"/>
</dbReference>
<dbReference type="PROSITE" id="PS50893">
    <property type="entry name" value="ABC_TRANSPORTER_2"/>
    <property type="match status" value="1"/>
</dbReference>
<dbReference type="InterPro" id="IPR050166">
    <property type="entry name" value="ABC_transporter_ATP-bind"/>
</dbReference>
<dbReference type="GO" id="GO:0005524">
    <property type="term" value="F:ATP binding"/>
    <property type="evidence" value="ECO:0007669"/>
    <property type="project" value="UniProtKB-KW"/>
</dbReference>
<keyword evidence="2" id="KW-0547">Nucleotide-binding</keyword>
<keyword evidence="3" id="KW-0067">ATP-binding</keyword>
<dbReference type="InterPro" id="IPR027417">
    <property type="entry name" value="P-loop_NTPase"/>
</dbReference>
<dbReference type="Pfam" id="PF00005">
    <property type="entry name" value="ABC_tran"/>
    <property type="match status" value="1"/>
</dbReference>
<protein>
    <submittedName>
        <fullName evidence="5">Mannosyltransferase</fullName>
    </submittedName>
</protein>
<dbReference type="AlphaFoldDB" id="A0A2M8QGE2"/>
<sequence>MREHEVFGRRAEGTRRLGGIQVIVAQQLTKDFPGPEGVTIRALGPLDLRIESGEFVCIVGPSGCGKSTLLRLIAGLDQPTGGALRVGSQTPTLVFQGDSTFPWLTVYGNVEYPLRLRGVPEREREVAVMHQLGLVGLSGFAEAYPYQLSGGMKQRVALARAWATDPEILLMDEPFGALDEQTRMALQQELLRLWEGPPGAPRTRRTVLFVTHAIDEALTLGDRVLVMSAPPGRIIKEVRVPFARPRDAIQLKRDPQFGELAYELWQSLK</sequence>
<dbReference type="InterPro" id="IPR017871">
    <property type="entry name" value="ABC_transporter-like_CS"/>
</dbReference>
<keyword evidence="1" id="KW-0813">Transport</keyword>
<evidence type="ECO:0000259" key="4">
    <source>
        <dbReference type="PROSITE" id="PS50893"/>
    </source>
</evidence>
<dbReference type="GO" id="GO:0016757">
    <property type="term" value="F:glycosyltransferase activity"/>
    <property type="evidence" value="ECO:0007669"/>
    <property type="project" value="UniProtKB-KW"/>
</dbReference>
<dbReference type="PROSITE" id="PS00211">
    <property type="entry name" value="ABC_TRANSPORTER_1"/>
    <property type="match status" value="1"/>
</dbReference>
<comment type="caution">
    <text evidence="5">The sequence shown here is derived from an EMBL/GenBank/DDBJ whole genome shotgun (WGS) entry which is preliminary data.</text>
</comment>
<dbReference type="InterPro" id="IPR003593">
    <property type="entry name" value="AAA+_ATPase"/>
</dbReference>
<keyword evidence="5" id="KW-0328">Glycosyltransferase</keyword>
<evidence type="ECO:0000256" key="1">
    <source>
        <dbReference type="ARBA" id="ARBA00022448"/>
    </source>
</evidence>
<organism evidence="5 6">
    <name type="scientific">Candidatus Thermofonsia Clade 3 bacterium</name>
    <dbReference type="NCBI Taxonomy" id="2364212"/>
    <lineage>
        <taxon>Bacteria</taxon>
        <taxon>Bacillati</taxon>
        <taxon>Chloroflexota</taxon>
        <taxon>Candidatus Thermofontia</taxon>
        <taxon>Candidatus Thermofonsia Clade 3</taxon>
    </lineage>
</organism>
<dbReference type="PANTHER" id="PTHR42788">
    <property type="entry name" value="TAURINE IMPORT ATP-BINDING PROTEIN-RELATED"/>
    <property type="match status" value="1"/>
</dbReference>
<proteinExistence type="predicted"/>